<evidence type="ECO:0000313" key="1">
    <source>
        <dbReference type="EMBL" id="CAB4141167.1"/>
    </source>
</evidence>
<dbReference type="EMBL" id="LR796388">
    <property type="protein sequence ID" value="CAB4141167.1"/>
    <property type="molecule type" value="Genomic_DNA"/>
</dbReference>
<dbReference type="Pfam" id="PF16724">
    <property type="entry name" value="T4-gp15_tss"/>
    <property type="match status" value="1"/>
</dbReference>
<organism evidence="1">
    <name type="scientific">uncultured Caudovirales phage</name>
    <dbReference type="NCBI Taxonomy" id="2100421"/>
    <lineage>
        <taxon>Viruses</taxon>
        <taxon>Duplodnaviria</taxon>
        <taxon>Heunggongvirae</taxon>
        <taxon>Uroviricota</taxon>
        <taxon>Caudoviricetes</taxon>
        <taxon>Peduoviridae</taxon>
        <taxon>Maltschvirus</taxon>
        <taxon>Maltschvirus maltsch</taxon>
    </lineage>
</organism>
<reference evidence="1" key="1">
    <citation type="submission" date="2020-04" db="EMBL/GenBank/DDBJ databases">
        <authorList>
            <person name="Chiriac C."/>
            <person name="Salcher M."/>
            <person name="Ghai R."/>
            <person name="Kavagutti S V."/>
        </authorList>
    </citation>
    <scope>NUCLEOTIDE SEQUENCE</scope>
</reference>
<proteinExistence type="predicted"/>
<dbReference type="InterPro" id="IPR031997">
    <property type="entry name" value="T4-gp15_tss"/>
</dbReference>
<dbReference type="InterPro" id="IPR038553">
    <property type="entry name" value="T4-gp15_tss_sf"/>
</dbReference>
<sequence length="296" mass="33969">MFGRPFYHSTLRKIVASFGSIFANINVVKKLGENEIERIRVPLAYGPAERYLVRIQDDPDLQKSFAVKLPRMSFEIKSIEYDSQRKLNTIKRQFVPKDGSQGTVNHQYQGVPYRIGIELSILSKYIDDANQIVEQILPWFTPAFTISLNSIPEMEYIDDIPITLNSVALQDNYEDDWKTRRDIIWTLSFDVKAMFYGPITDKQLITKSIVDTYAASFINMENPMERQTVPRVLRSVAEVVSSDLSFRDEFGYTETTQAFSDDKVRDPVTGLDVSVTHKVATEIIKAKDKVYTPTIK</sequence>
<name>A0A6J5M6P5_9CAUD</name>
<protein>
    <submittedName>
        <fullName evidence="1">Tail sheath stabilizer and completion protein</fullName>
    </submittedName>
</protein>
<gene>
    <name evidence="1" type="ORF">UFOVP410_6</name>
</gene>
<dbReference type="Gene3D" id="3.30.2000.40">
    <property type="entry name" value="Myoviridae tail sheath stabiliser"/>
    <property type="match status" value="1"/>
</dbReference>
<accession>A0A6J5M6P5</accession>